<evidence type="ECO:0000256" key="1">
    <source>
        <dbReference type="ARBA" id="ARBA00004571"/>
    </source>
</evidence>
<keyword evidence="7" id="KW-0406">Ion transport</keyword>
<dbReference type="EMBL" id="VTUX01000003">
    <property type="protein sequence ID" value="KAA1192639.1"/>
    <property type="molecule type" value="Genomic_DNA"/>
</dbReference>
<evidence type="ECO:0000256" key="3">
    <source>
        <dbReference type="ARBA" id="ARBA00022452"/>
    </source>
</evidence>
<evidence type="ECO:0000256" key="8">
    <source>
        <dbReference type="ARBA" id="ARBA00023077"/>
    </source>
</evidence>
<dbReference type="InterPro" id="IPR036942">
    <property type="entry name" value="Beta-barrel_TonB_sf"/>
</dbReference>
<protein>
    <submittedName>
        <fullName evidence="15">TonB-dependent receptor</fullName>
    </submittedName>
</protein>
<keyword evidence="3 11" id="KW-1134">Transmembrane beta strand</keyword>
<reference evidence="15 16" key="1">
    <citation type="submission" date="2019-09" db="EMBL/GenBank/DDBJ databases">
        <authorList>
            <person name="Chen X.-Y."/>
        </authorList>
    </citation>
    <scope>NUCLEOTIDE SEQUENCE [LARGE SCALE GENOMIC DNA]</scope>
    <source>
        <strain evidence="15 16">NY5</strain>
    </source>
</reference>
<keyword evidence="6" id="KW-0408">Iron</keyword>
<evidence type="ECO:0000256" key="10">
    <source>
        <dbReference type="ARBA" id="ARBA00023237"/>
    </source>
</evidence>
<dbReference type="Proteomes" id="UP000323708">
    <property type="component" value="Unassembled WGS sequence"/>
</dbReference>
<keyword evidence="4" id="KW-0410">Iron transport</keyword>
<feature type="domain" description="TonB-dependent receptor plug" evidence="14">
    <location>
        <begin position="46"/>
        <end position="154"/>
    </location>
</feature>
<dbReference type="SUPFAM" id="SSF56935">
    <property type="entry name" value="Porins"/>
    <property type="match status" value="1"/>
</dbReference>
<keyword evidence="10 11" id="KW-0998">Cell outer membrane</keyword>
<accession>A0A5B0X399</accession>
<keyword evidence="16" id="KW-1185">Reference proteome</keyword>
<dbReference type="PANTHER" id="PTHR32552:SF81">
    <property type="entry name" value="TONB-DEPENDENT OUTER MEMBRANE RECEPTOR"/>
    <property type="match status" value="1"/>
</dbReference>
<dbReference type="AlphaFoldDB" id="A0A5B0X399"/>
<evidence type="ECO:0000256" key="2">
    <source>
        <dbReference type="ARBA" id="ARBA00022448"/>
    </source>
</evidence>
<evidence type="ECO:0000313" key="16">
    <source>
        <dbReference type="Proteomes" id="UP000323708"/>
    </source>
</evidence>
<evidence type="ECO:0000256" key="9">
    <source>
        <dbReference type="ARBA" id="ARBA00023136"/>
    </source>
</evidence>
<keyword evidence="8 12" id="KW-0798">TonB box</keyword>
<evidence type="ECO:0000256" key="5">
    <source>
        <dbReference type="ARBA" id="ARBA00022692"/>
    </source>
</evidence>
<organism evidence="15 16">
    <name type="scientific">Pseudohalioglobus sediminis</name>
    <dbReference type="NCBI Taxonomy" id="2606449"/>
    <lineage>
        <taxon>Bacteria</taxon>
        <taxon>Pseudomonadati</taxon>
        <taxon>Pseudomonadota</taxon>
        <taxon>Gammaproteobacteria</taxon>
        <taxon>Cellvibrionales</taxon>
        <taxon>Halieaceae</taxon>
        <taxon>Pseudohalioglobus</taxon>
    </lineage>
</organism>
<comment type="caution">
    <text evidence="15">The sequence shown here is derived from an EMBL/GenBank/DDBJ whole genome shotgun (WGS) entry which is preliminary data.</text>
</comment>
<sequence>MAHMKPRIKQLIGLSGCLTLSLGVAEHALGQLEEVMVTAQKREQNLQDVPISISVLTAENLDQQSITETVSLAQAVPSLNFQAGFAPSSTNFNIRGVASYTFEGGIQPSVAMVVDGVSLARAGEFISELADVERIEVLRGPQGTLFGRNTTAGAINITTRRPSTELEGYVEASFTDDDEQLYRARLSGPLTETAAGSLNVFYQDRKGHLKNIYPGGDDGGGIESWGARAQLDLNFSDSVNLLLSGDYRDAEHGLSPQVTLVAEPSLDGIPAPGLNLREIQQGDGDPALGQRVIDDMFKINLNDKDFAEQELDSWGLSAHLTWEIDETLRFVSISAYREWHEAVNPDIDSGPGQLSNGGYGLPIALAHTSNTPSSNIPLSRPFENEYFTQEFRLEQTGQSLDWTAGVFYTDFEENVKEGFALYIPFDPAFGEGYTTSVQTDNTDELTAFSAFFDGTYHVSDTLDIYGGYRWTYEEVDVSYDSPTYLVLDSAGVSEFDLDNNIVNFTDPVPPAVHTVGEADADHTDWSARLGASWQFMDSSNLYATVSRSFVGIGADISRTGNLDAAFLEPTTAEAVEFGMKTMLLDDSLQLNGAVFWQDVEDLQTSALLPGTIQTVNLNAGDLDIFGVEVDAIWAYSDYGRISAAVTYLDAEVRDLLQPCWPGQTIETGCNIDVNGSPVTDPDAAVQTDMDGSDAPNTPELAYNIGISHIFPLDNLSFDIHGSVNYVWQDEVNFPLNGDPLLVQDSFGLLNFSLSMVDKEDRYEVTLFGRNINDEEFYSDSSESSGFIARQYVRVTRGAQSFYGVRLKYNFM</sequence>
<comment type="similarity">
    <text evidence="11 12">Belongs to the TonB-dependent receptor family.</text>
</comment>
<evidence type="ECO:0000256" key="11">
    <source>
        <dbReference type="PROSITE-ProRule" id="PRU01360"/>
    </source>
</evidence>
<dbReference type="PANTHER" id="PTHR32552">
    <property type="entry name" value="FERRICHROME IRON RECEPTOR-RELATED"/>
    <property type="match status" value="1"/>
</dbReference>
<proteinExistence type="inferred from homology"/>
<evidence type="ECO:0000256" key="4">
    <source>
        <dbReference type="ARBA" id="ARBA00022496"/>
    </source>
</evidence>
<dbReference type="GO" id="GO:0009279">
    <property type="term" value="C:cell outer membrane"/>
    <property type="evidence" value="ECO:0007669"/>
    <property type="project" value="UniProtKB-SubCell"/>
</dbReference>
<dbReference type="PROSITE" id="PS52016">
    <property type="entry name" value="TONB_DEPENDENT_REC_3"/>
    <property type="match status" value="1"/>
</dbReference>
<evidence type="ECO:0000313" key="15">
    <source>
        <dbReference type="EMBL" id="KAA1192639.1"/>
    </source>
</evidence>
<keyword evidence="5 11" id="KW-0812">Transmembrane</keyword>
<dbReference type="InterPro" id="IPR039426">
    <property type="entry name" value="TonB-dep_rcpt-like"/>
</dbReference>
<evidence type="ECO:0000259" key="14">
    <source>
        <dbReference type="Pfam" id="PF07715"/>
    </source>
</evidence>
<comment type="subcellular location">
    <subcellularLocation>
        <location evidence="1 11">Cell outer membrane</location>
        <topology evidence="1 11">Multi-pass membrane protein</topology>
    </subcellularLocation>
</comment>
<dbReference type="Gene3D" id="2.40.170.20">
    <property type="entry name" value="TonB-dependent receptor, beta-barrel domain"/>
    <property type="match status" value="1"/>
</dbReference>
<dbReference type="Pfam" id="PF07715">
    <property type="entry name" value="Plug"/>
    <property type="match status" value="1"/>
</dbReference>
<dbReference type="InterPro" id="IPR012910">
    <property type="entry name" value="Plug_dom"/>
</dbReference>
<keyword evidence="2 11" id="KW-0813">Transport</keyword>
<dbReference type="InterPro" id="IPR000531">
    <property type="entry name" value="Beta-barrel_TonB"/>
</dbReference>
<keyword evidence="15" id="KW-0675">Receptor</keyword>
<evidence type="ECO:0000256" key="12">
    <source>
        <dbReference type="RuleBase" id="RU003357"/>
    </source>
</evidence>
<dbReference type="GO" id="GO:0006826">
    <property type="term" value="P:iron ion transport"/>
    <property type="evidence" value="ECO:0007669"/>
    <property type="project" value="UniProtKB-KW"/>
</dbReference>
<evidence type="ECO:0000259" key="13">
    <source>
        <dbReference type="Pfam" id="PF00593"/>
    </source>
</evidence>
<dbReference type="Pfam" id="PF00593">
    <property type="entry name" value="TonB_dep_Rec_b-barrel"/>
    <property type="match status" value="1"/>
</dbReference>
<gene>
    <name evidence="15" type="ORF">F0M18_08225</name>
</gene>
<feature type="domain" description="TonB-dependent receptor-like beta-barrel" evidence="13">
    <location>
        <begin position="303"/>
        <end position="770"/>
    </location>
</feature>
<evidence type="ECO:0000256" key="6">
    <source>
        <dbReference type="ARBA" id="ARBA00023004"/>
    </source>
</evidence>
<evidence type="ECO:0000256" key="7">
    <source>
        <dbReference type="ARBA" id="ARBA00023065"/>
    </source>
</evidence>
<keyword evidence="9 11" id="KW-0472">Membrane</keyword>
<name>A0A5B0X399_9GAMM</name>